<dbReference type="CDD" id="cd07438">
    <property type="entry name" value="PHP_HisPPase_AMP"/>
    <property type="match status" value="1"/>
</dbReference>
<name>A0A7W4TKW2_KINRA</name>
<dbReference type="PANTHER" id="PTHR42924">
    <property type="entry name" value="EXONUCLEASE"/>
    <property type="match status" value="1"/>
</dbReference>
<dbReference type="SMART" id="SM00481">
    <property type="entry name" value="POLIIIAc"/>
    <property type="match status" value="1"/>
</dbReference>
<gene>
    <name evidence="3" type="ORF">FHR75_000949</name>
</gene>
<accession>A0A7W4TKW2</accession>
<protein>
    <recommendedName>
        <fullName evidence="2">Polymerase/histidinol phosphatase N-terminal domain-containing protein</fullName>
    </recommendedName>
</protein>
<feature type="domain" description="Polymerase/histidinol phosphatase N-terminal" evidence="2">
    <location>
        <begin position="3"/>
        <end position="68"/>
    </location>
</feature>
<dbReference type="RefSeq" id="WP_012084495.1">
    <property type="nucleotide sequence ID" value="NZ_JACHVY010000001.1"/>
</dbReference>
<dbReference type="PANTHER" id="PTHR42924:SF3">
    <property type="entry name" value="POLYMERASE_HISTIDINOL PHOSPHATASE N-TERMINAL DOMAIN-CONTAINING PROTEIN"/>
    <property type="match status" value="1"/>
</dbReference>
<proteinExistence type="predicted"/>
<reference evidence="3 4" key="1">
    <citation type="submission" date="2020-08" db="EMBL/GenBank/DDBJ databases">
        <title>The Agave Microbiome: Exploring the role of microbial communities in plant adaptations to desert environments.</title>
        <authorList>
            <person name="Partida-Martinez L.P."/>
        </authorList>
    </citation>
    <scope>NUCLEOTIDE SEQUENCE [LARGE SCALE GENOMIC DNA]</scope>
    <source>
        <strain evidence="3 4">AS2.23</strain>
    </source>
</reference>
<dbReference type="AlphaFoldDB" id="A0A7W4TKW2"/>
<dbReference type="Pfam" id="PF02811">
    <property type="entry name" value="PHP"/>
    <property type="match status" value="1"/>
</dbReference>
<dbReference type="InterPro" id="IPR004013">
    <property type="entry name" value="PHP_dom"/>
</dbReference>
<evidence type="ECO:0000259" key="2">
    <source>
        <dbReference type="SMART" id="SM00481"/>
    </source>
</evidence>
<dbReference type="Gene3D" id="1.10.150.650">
    <property type="match status" value="1"/>
</dbReference>
<dbReference type="InterPro" id="IPR016195">
    <property type="entry name" value="Pol/histidinol_Pase-like"/>
</dbReference>
<dbReference type="InterPro" id="IPR003141">
    <property type="entry name" value="Pol/His_phosphatase_N"/>
</dbReference>
<feature type="region of interest" description="Disordered" evidence="1">
    <location>
        <begin position="1"/>
        <end position="20"/>
    </location>
</feature>
<dbReference type="EMBL" id="JACHVY010000001">
    <property type="protein sequence ID" value="MBB2900161.1"/>
    <property type="molecule type" value="Genomic_DNA"/>
</dbReference>
<evidence type="ECO:0000256" key="1">
    <source>
        <dbReference type="SAM" id="MobiDB-lite"/>
    </source>
</evidence>
<dbReference type="InterPro" id="IPR052018">
    <property type="entry name" value="PHP_domain"/>
</dbReference>
<comment type="caution">
    <text evidence="3">The sequence shown here is derived from an EMBL/GenBank/DDBJ whole genome shotgun (WGS) entry which is preliminary data.</text>
</comment>
<evidence type="ECO:0000313" key="3">
    <source>
        <dbReference type="EMBL" id="MBB2900161.1"/>
    </source>
</evidence>
<dbReference type="GO" id="GO:0035312">
    <property type="term" value="F:5'-3' DNA exonuclease activity"/>
    <property type="evidence" value="ECO:0007669"/>
    <property type="project" value="TreeGrafter"/>
</dbReference>
<dbReference type="OMA" id="CTWGGAT"/>
<sequence length="285" mass="29859">MRIDLHTHSNASDGTQPPAGVVTSAAEAGLDVIALTDHDTSDGWDEAVATGERLGVRVVPGVEISCLRGGVSVHLLSYRHDPADEPLARMLAGSRTSRASRARLMVERLGPDTGLRWEDVLEHVHGGATIGRPHIADALVARGVVADRDEAFATVLSGRSRYFVPQTAPDPVEAVRRVRAAGGVSVIAHPAASKRGSCIGDADIEAMVEAGLAGLEVDHRDHSDAERAHLRDVARSLGLLVTGSSDYHGTGKRNLLGENTTDPEVLARLDALAEAGAGVTGTSPR</sequence>
<organism evidence="3 4">
    <name type="scientific">Kineococcus radiotolerans</name>
    <dbReference type="NCBI Taxonomy" id="131568"/>
    <lineage>
        <taxon>Bacteria</taxon>
        <taxon>Bacillati</taxon>
        <taxon>Actinomycetota</taxon>
        <taxon>Actinomycetes</taxon>
        <taxon>Kineosporiales</taxon>
        <taxon>Kineosporiaceae</taxon>
        <taxon>Kineococcus</taxon>
    </lineage>
</organism>
<dbReference type="SUPFAM" id="SSF89550">
    <property type="entry name" value="PHP domain-like"/>
    <property type="match status" value="1"/>
</dbReference>
<evidence type="ECO:0000313" key="4">
    <source>
        <dbReference type="Proteomes" id="UP000533269"/>
    </source>
</evidence>
<dbReference type="GO" id="GO:0004534">
    <property type="term" value="F:5'-3' RNA exonuclease activity"/>
    <property type="evidence" value="ECO:0007669"/>
    <property type="project" value="TreeGrafter"/>
</dbReference>
<dbReference type="Gene3D" id="3.20.20.140">
    <property type="entry name" value="Metal-dependent hydrolases"/>
    <property type="match status" value="1"/>
</dbReference>
<dbReference type="Proteomes" id="UP000533269">
    <property type="component" value="Unassembled WGS sequence"/>
</dbReference>
<reference evidence="3 4" key="2">
    <citation type="submission" date="2020-08" db="EMBL/GenBank/DDBJ databases">
        <authorList>
            <person name="Partida-Martinez L."/>
            <person name="Huntemann M."/>
            <person name="Clum A."/>
            <person name="Wang J."/>
            <person name="Palaniappan K."/>
            <person name="Ritter S."/>
            <person name="Chen I.-M."/>
            <person name="Stamatis D."/>
            <person name="Reddy T."/>
            <person name="O'Malley R."/>
            <person name="Daum C."/>
            <person name="Shapiro N."/>
            <person name="Ivanova N."/>
            <person name="Kyrpides N."/>
            <person name="Woyke T."/>
        </authorList>
    </citation>
    <scope>NUCLEOTIDE SEQUENCE [LARGE SCALE GENOMIC DNA]</scope>
    <source>
        <strain evidence="3 4">AS2.23</strain>
    </source>
</reference>